<evidence type="ECO:0000313" key="1">
    <source>
        <dbReference type="EMBL" id="CAI0454949.1"/>
    </source>
</evidence>
<dbReference type="EMBL" id="CAMGYJ010000008">
    <property type="protein sequence ID" value="CAI0456279.1"/>
    <property type="molecule type" value="Genomic_DNA"/>
</dbReference>
<comment type="caution">
    <text evidence="1">The sequence shown here is derived from an EMBL/GenBank/DDBJ whole genome shotgun (WGS) entry which is preliminary data.</text>
</comment>
<sequence length="13" mass="1482">MIMPHGLQLGTKR</sequence>
<name>A0AAV0N8M6_9ROSI</name>
<proteinExistence type="predicted"/>
<protein>
    <submittedName>
        <fullName evidence="1">Uncharacterized protein</fullName>
    </submittedName>
</protein>
<gene>
    <name evidence="1" type="ORF">LITE_LOCUS32155</name>
    <name evidence="2" type="ORF">LITE_LOCUS32696</name>
</gene>
<organism evidence="1 3">
    <name type="scientific">Linum tenue</name>
    <dbReference type="NCBI Taxonomy" id="586396"/>
    <lineage>
        <taxon>Eukaryota</taxon>
        <taxon>Viridiplantae</taxon>
        <taxon>Streptophyta</taxon>
        <taxon>Embryophyta</taxon>
        <taxon>Tracheophyta</taxon>
        <taxon>Spermatophyta</taxon>
        <taxon>Magnoliopsida</taxon>
        <taxon>eudicotyledons</taxon>
        <taxon>Gunneridae</taxon>
        <taxon>Pentapetalae</taxon>
        <taxon>rosids</taxon>
        <taxon>fabids</taxon>
        <taxon>Malpighiales</taxon>
        <taxon>Linaceae</taxon>
        <taxon>Linum</taxon>
    </lineage>
</organism>
<evidence type="ECO:0000313" key="3">
    <source>
        <dbReference type="Proteomes" id="UP001154282"/>
    </source>
</evidence>
<reference evidence="1" key="1">
    <citation type="submission" date="2022-08" db="EMBL/GenBank/DDBJ databases">
        <authorList>
            <person name="Gutierrez-Valencia J."/>
        </authorList>
    </citation>
    <scope>NUCLEOTIDE SEQUENCE</scope>
</reference>
<accession>A0AAV0N8M6</accession>
<evidence type="ECO:0000313" key="2">
    <source>
        <dbReference type="EMBL" id="CAI0456279.1"/>
    </source>
</evidence>
<dbReference type="EMBL" id="CAMGYJ010000008">
    <property type="protein sequence ID" value="CAI0454949.1"/>
    <property type="molecule type" value="Genomic_DNA"/>
</dbReference>
<keyword evidence="3" id="KW-1185">Reference proteome</keyword>
<dbReference type="Proteomes" id="UP001154282">
    <property type="component" value="Unassembled WGS sequence"/>
</dbReference>